<dbReference type="InterPro" id="IPR011440">
    <property type="entry name" value="DUF1543"/>
</dbReference>
<gene>
    <name evidence="2" type="ORF">HYN43_029500</name>
</gene>
<reference evidence="2 3" key="1">
    <citation type="submission" date="2018-10" db="EMBL/GenBank/DDBJ databases">
        <title>Genome sequencing of Mucilaginibacter sp. HYN0043.</title>
        <authorList>
            <person name="Kim M."/>
            <person name="Yi H."/>
        </authorList>
    </citation>
    <scope>NUCLEOTIDE SEQUENCE [LARGE SCALE GENOMIC DNA]</scope>
    <source>
        <strain evidence="2 3">HYN0043</strain>
    </source>
</reference>
<dbReference type="OrthoDB" id="850243at2"/>
<organism evidence="2 3">
    <name type="scientific">Mucilaginibacter celer</name>
    <dbReference type="NCBI Taxonomy" id="2305508"/>
    <lineage>
        <taxon>Bacteria</taxon>
        <taxon>Pseudomonadati</taxon>
        <taxon>Bacteroidota</taxon>
        <taxon>Sphingobacteriia</taxon>
        <taxon>Sphingobacteriales</taxon>
        <taxon>Sphingobacteriaceae</taxon>
        <taxon>Mucilaginibacter</taxon>
    </lineage>
</organism>
<name>A0A494W6L0_9SPHI</name>
<keyword evidence="3" id="KW-1185">Reference proteome</keyword>
<dbReference type="RefSeq" id="WP_119407398.1">
    <property type="nucleotide sequence ID" value="NZ_CP032869.1"/>
</dbReference>
<evidence type="ECO:0000313" key="2">
    <source>
        <dbReference type="EMBL" id="AYL99155.1"/>
    </source>
</evidence>
<accession>A0A494W6L0</accession>
<proteinExistence type="predicted"/>
<dbReference type="AlphaFoldDB" id="A0A494W6L0"/>
<evidence type="ECO:0000259" key="1">
    <source>
        <dbReference type="Pfam" id="PF07566"/>
    </source>
</evidence>
<sequence length="185" mass="21104">MKLFMVLLGSKAPRRNVEQHDFFFGIAEKLGDLKQQFIGFWPEAGNSLHIDGWREINFVDGYRVDIVPEEHQGNNKRIFFINLGGYTSGKLEEQHYTLLTVQDDRISALKASKLTAFFRTATIKGLKGADAHIDEKYGIDVDDIYRIEDLLSPETKARWHIHLTAVENAPADEIHLGYLKMSQLG</sequence>
<protein>
    <submittedName>
        <fullName evidence="2">DUF1543 domain-containing protein</fullName>
    </submittedName>
</protein>
<dbReference type="Proteomes" id="UP000270046">
    <property type="component" value="Chromosome"/>
</dbReference>
<feature type="domain" description="DUF1543" evidence="1">
    <location>
        <begin position="15"/>
        <end position="65"/>
    </location>
</feature>
<dbReference type="Gene3D" id="3.10.20.10">
    <property type="match status" value="2"/>
</dbReference>
<evidence type="ECO:0000313" key="3">
    <source>
        <dbReference type="Proteomes" id="UP000270046"/>
    </source>
</evidence>
<dbReference type="EMBL" id="CP032869">
    <property type="protein sequence ID" value="AYL99155.1"/>
    <property type="molecule type" value="Genomic_DNA"/>
</dbReference>
<dbReference type="Pfam" id="PF07566">
    <property type="entry name" value="DUF1543"/>
    <property type="match status" value="1"/>
</dbReference>
<dbReference type="KEGG" id="muh:HYN43_029500"/>